<dbReference type="AlphaFoldDB" id="A0A9P6MMT6"/>
<dbReference type="InterPro" id="IPR011032">
    <property type="entry name" value="GroES-like_sf"/>
</dbReference>
<evidence type="ECO:0000313" key="3">
    <source>
        <dbReference type="EMBL" id="KAG0007746.1"/>
    </source>
</evidence>
<gene>
    <name evidence="3" type="ORF">BGZ80_004273</name>
</gene>
<evidence type="ECO:0000259" key="2">
    <source>
        <dbReference type="SMART" id="SM00829"/>
    </source>
</evidence>
<protein>
    <recommendedName>
        <fullName evidence="2">Enoyl reductase (ER) domain-containing protein</fullName>
    </recommendedName>
</protein>
<dbReference type="FunFam" id="3.40.50.720:FF:000121">
    <property type="entry name" value="Prostaglandin reductase 2"/>
    <property type="match status" value="1"/>
</dbReference>
<name>A0A9P6MMT6_9FUNG</name>
<dbReference type="InterPro" id="IPR013149">
    <property type="entry name" value="ADH-like_C"/>
</dbReference>
<organism evidence="3 4">
    <name type="scientific">Entomortierella chlamydospora</name>
    <dbReference type="NCBI Taxonomy" id="101097"/>
    <lineage>
        <taxon>Eukaryota</taxon>
        <taxon>Fungi</taxon>
        <taxon>Fungi incertae sedis</taxon>
        <taxon>Mucoromycota</taxon>
        <taxon>Mortierellomycotina</taxon>
        <taxon>Mortierellomycetes</taxon>
        <taxon>Mortierellales</taxon>
        <taxon>Mortierellaceae</taxon>
        <taxon>Entomortierella</taxon>
    </lineage>
</organism>
<sequence>MVNLNNKSVVFLESPKEYPIPGVHLKVESKMLDDELNEGELLTRNLYISLDPYLKTKMGGVGHPSIYKVGQALDSYVVSEVIASKNDKFPVGAVVFGNLGIEEYTRVRTSNDLKIIEDARESKVPLSSYVGALNLAGRTAYCSLIDIGKPKAGETIYVSAAFGGVGQIVGQISKILGLRVIGSAGSDEKVDYLVKTLKFDAAFNYKKGNIVESLRSAAPEGINIYYDNVGGETLEAALEVLNRFGRVVLCGMSSIYNRTTPYGIKNIILAILKSLKLEGFVANQFSDELEERFFKDVKSWLENGDIIYKEDITEGLENTPEAILGMFQGKTFGKAVVKVADL</sequence>
<dbReference type="Proteomes" id="UP000703661">
    <property type="component" value="Unassembled WGS sequence"/>
</dbReference>
<proteinExistence type="predicted"/>
<accession>A0A9P6MMT6</accession>
<dbReference type="InterPro" id="IPR041694">
    <property type="entry name" value="ADH_N_2"/>
</dbReference>
<dbReference type="PANTHER" id="PTHR43205:SF7">
    <property type="entry name" value="PROSTAGLANDIN REDUCTASE 1"/>
    <property type="match status" value="1"/>
</dbReference>
<dbReference type="PANTHER" id="PTHR43205">
    <property type="entry name" value="PROSTAGLANDIN REDUCTASE"/>
    <property type="match status" value="1"/>
</dbReference>
<dbReference type="SMART" id="SM00829">
    <property type="entry name" value="PKS_ER"/>
    <property type="match status" value="1"/>
</dbReference>
<dbReference type="InterPro" id="IPR020843">
    <property type="entry name" value="ER"/>
</dbReference>
<comment type="caution">
    <text evidence="3">The sequence shown here is derived from an EMBL/GenBank/DDBJ whole genome shotgun (WGS) entry which is preliminary data.</text>
</comment>
<dbReference type="Pfam" id="PF16884">
    <property type="entry name" value="ADH_N_2"/>
    <property type="match status" value="1"/>
</dbReference>
<dbReference type="Pfam" id="PF00107">
    <property type="entry name" value="ADH_zinc_N"/>
    <property type="match status" value="1"/>
</dbReference>
<dbReference type="Gene3D" id="3.40.50.720">
    <property type="entry name" value="NAD(P)-binding Rossmann-like Domain"/>
    <property type="match status" value="1"/>
</dbReference>
<reference evidence="3" key="1">
    <citation type="journal article" date="2020" name="Fungal Divers.">
        <title>Resolving the Mortierellaceae phylogeny through synthesis of multi-gene phylogenetics and phylogenomics.</title>
        <authorList>
            <person name="Vandepol N."/>
            <person name="Liber J."/>
            <person name="Desiro A."/>
            <person name="Na H."/>
            <person name="Kennedy M."/>
            <person name="Barry K."/>
            <person name="Grigoriev I.V."/>
            <person name="Miller A.N."/>
            <person name="O'Donnell K."/>
            <person name="Stajich J.E."/>
            <person name="Bonito G."/>
        </authorList>
    </citation>
    <scope>NUCLEOTIDE SEQUENCE</scope>
    <source>
        <strain evidence="3">NRRL 2769</strain>
    </source>
</reference>
<dbReference type="SUPFAM" id="SSF50129">
    <property type="entry name" value="GroES-like"/>
    <property type="match status" value="1"/>
</dbReference>
<feature type="domain" description="Enoyl reductase (ER)" evidence="2">
    <location>
        <begin position="22"/>
        <end position="337"/>
    </location>
</feature>
<dbReference type="EMBL" id="JAAAID010002199">
    <property type="protein sequence ID" value="KAG0007746.1"/>
    <property type="molecule type" value="Genomic_DNA"/>
</dbReference>
<evidence type="ECO:0000256" key="1">
    <source>
        <dbReference type="ARBA" id="ARBA00023002"/>
    </source>
</evidence>
<dbReference type="SUPFAM" id="SSF51735">
    <property type="entry name" value="NAD(P)-binding Rossmann-fold domains"/>
    <property type="match status" value="1"/>
</dbReference>
<keyword evidence="1" id="KW-0560">Oxidoreductase</keyword>
<dbReference type="CDD" id="cd05288">
    <property type="entry name" value="PGDH"/>
    <property type="match status" value="1"/>
</dbReference>
<keyword evidence="4" id="KW-1185">Reference proteome</keyword>
<evidence type="ECO:0000313" key="4">
    <source>
        <dbReference type="Proteomes" id="UP000703661"/>
    </source>
</evidence>
<dbReference type="Gene3D" id="3.90.180.10">
    <property type="entry name" value="Medium-chain alcohol dehydrogenases, catalytic domain"/>
    <property type="match status" value="1"/>
</dbReference>
<dbReference type="InterPro" id="IPR036291">
    <property type="entry name" value="NAD(P)-bd_dom_sf"/>
</dbReference>
<dbReference type="GO" id="GO:0016628">
    <property type="term" value="F:oxidoreductase activity, acting on the CH-CH group of donors, NAD or NADP as acceptor"/>
    <property type="evidence" value="ECO:0007669"/>
    <property type="project" value="InterPro"/>
</dbReference>
<dbReference type="InterPro" id="IPR045010">
    <property type="entry name" value="MDR_fam"/>
</dbReference>